<dbReference type="Pfam" id="PF06182">
    <property type="entry name" value="ABC2_membrane_6"/>
    <property type="match status" value="1"/>
</dbReference>
<dbReference type="Proteomes" id="UP001067121">
    <property type="component" value="Unassembled WGS sequence"/>
</dbReference>
<evidence type="ECO:0000313" key="3">
    <source>
        <dbReference type="Proteomes" id="UP001067121"/>
    </source>
</evidence>
<gene>
    <name evidence="2" type="ORF">MOC71_05670</name>
</gene>
<keyword evidence="1" id="KW-0812">Transmembrane</keyword>
<evidence type="ECO:0000256" key="1">
    <source>
        <dbReference type="SAM" id="Phobius"/>
    </source>
</evidence>
<evidence type="ECO:0000313" key="2">
    <source>
        <dbReference type="EMBL" id="MCY8316243.1"/>
    </source>
</evidence>
<dbReference type="PANTHER" id="PTHR36833:SF2">
    <property type="entry name" value="SLR0610 PROTEIN"/>
    <property type="match status" value="1"/>
</dbReference>
<keyword evidence="1" id="KW-1133">Transmembrane helix</keyword>
<feature type="transmembrane region" description="Helical" evidence="1">
    <location>
        <begin position="238"/>
        <end position="258"/>
    </location>
</feature>
<feature type="transmembrane region" description="Helical" evidence="1">
    <location>
        <begin position="32"/>
        <end position="56"/>
    </location>
</feature>
<name>A0AAP3CGX7_BACVA</name>
<feature type="transmembrane region" description="Helical" evidence="1">
    <location>
        <begin position="206"/>
        <end position="226"/>
    </location>
</feature>
<comment type="caution">
    <text evidence="2">The sequence shown here is derived from an EMBL/GenBank/DDBJ whole genome shotgun (WGS) entry which is preliminary data.</text>
</comment>
<dbReference type="PANTHER" id="PTHR36833">
    <property type="entry name" value="SLR0610 PROTEIN-RELATED"/>
    <property type="match status" value="1"/>
</dbReference>
<dbReference type="InterPro" id="IPR010390">
    <property type="entry name" value="ABC-2_transporter-like"/>
</dbReference>
<proteinExistence type="predicted"/>
<feature type="transmembrane region" description="Helical" evidence="1">
    <location>
        <begin position="68"/>
        <end position="87"/>
    </location>
</feature>
<sequence length="268" mass="30863">MNRLVHDMRYITLFFHIAKINSINLMMYRTNFFMNIIDSLIWFVITLIFFNTLFGYVENVNGWGIYDIYLLLGTSEILKSLIFVLFINNLPYIPSLVNKGTLDLLLLKPVNSQFIVSLRKLDIGNFGNLFPAIVLVIYALNNLNATLQISQILEYLFFVVTGVVLAYALWFITMTLSIWITKVDGLHELFLGAMTLFRYPTSFFKGIGRIIFVFIFPIVIVANVPVERLLDVSNGTNVYQYFLYVVGFLVCSAVFWRFSLKHYQSAGG</sequence>
<feature type="transmembrane region" description="Helical" evidence="1">
    <location>
        <begin position="152"/>
        <end position="172"/>
    </location>
</feature>
<dbReference type="EMBL" id="JALAOH010000012">
    <property type="protein sequence ID" value="MCY8316243.1"/>
    <property type="molecule type" value="Genomic_DNA"/>
</dbReference>
<dbReference type="AlphaFoldDB" id="A0AAP3CGX7"/>
<feature type="transmembrane region" description="Helical" evidence="1">
    <location>
        <begin position="123"/>
        <end position="140"/>
    </location>
</feature>
<protein>
    <submittedName>
        <fullName evidence="2">ABC-2 family transporter protein</fullName>
    </submittedName>
</protein>
<organism evidence="2 3">
    <name type="scientific">Bacillus vallismortis</name>
    <dbReference type="NCBI Taxonomy" id="72361"/>
    <lineage>
        <taxon>Bacteria</taxon>
        <taxon>Bacillati</taxon>
        <taxon>Bacillota</taxon>
        <taxon>Bacilli</taxon>
        <taxon>Bacillales</taxon>
        <taxon>Bacillaceae</taxon>
        <taxon>Bacillus</taxon>
    </lineage>
</organism>
<accession>A0AAP3CGX7</accession>
<reference evidence="2" key="1">
    <citation type="submission" date="2022-02" db="EMBL/GenBank/DDBJ databases">
        <title>Crop Bioprotection Bacillus Genome Sequencing.</title>
        <authorList>
            <person name="Dunlap C."/>
        </authorList>
    </citation>
    <scope>NUCLEOTIDE SEQUENCE</scope>
    <source>
        <strain evidence="2">98-1</strain>
    </source>
</reference>
<keyword evidence="1" id="KW-0472">Membrane</keyword>